<protein>
    <submittedName>
        <fullName evidence="6">Splicing factor ESS-2 homolog (Trinotate prediction)</fullName>
    </submittedName>
</protein>
<keyword evidence="5" id="KW-0732">Signal</keyword>
<accession>A0A6G3MHB6</accession>
<dbReference type="PANTHER" id="PTHR12940">
    <property type="entry name" value="ES-2 PROTEIN - RELATED"/>
    <property type="match status" value="1"/>
</dbReference>
<evidence type="ECO:0000256" key="4">
    <source>
        <dbReference type="SAM" id="MobiDB-lite"/>
    </source>
</evidence>
<keyword evidence="3" id="KW-0539">Nucleus</keyword>
<dbReference type="GO" id="GO:0071013">
    <property type="term" value="C:catalytic step 2 spliceosome"/>
    <property type="evidence" value="ECO:0007669"/>
    <property type="project" value="TreeGrafter"/>
</dbReference>
<dbReference type="PANTHER" id="PTHR12940:SF0">
    <property type="entry name" value="SPLICING FACTOR ESS-2 HOMOLOG"/>
    <property type="match status" value="1"/>
</dbReference>
<dbReference type="OrthoDB" id="19679at2759"/>
<feature type="signal peptide" evidence="5">
    <location>
        <begin position="1"/>
        <end position="28"/>
    </location>
</feature>
<dbReference type="Pfam" id="PF09751">
    <property type="entry name" value="Es2"/>
    <property type="match status" value="1"/>
</dbReference>
<evidence type="ECO:0000256" key="1">
    <source>
        <dbReference type="ARBA" id="ARBA00004123"/>
    </source>
</evidence>
<feature type="compositionally biased region" description="Polar residues" evidence="4">
    <location>
        <begin position="135"/>
        <end position="149"/>
    </location>
</feature>
<evidence type="ECO:0000313" key="6">
    <source>
        <dbReference type="EMBL" id="NDJ93432.1"/>
    </source>
</evidence>
<feature type="chain" id="PRO_5026078784" evidence="5">
    <location>
        <begin position="29"/>
        <end position="171"/>
    </location>
</feature>
<reference evidence="6" key="1">
    <citation type="submission" date="2018-11" db="EMBL/GenBank/DDBJ databases">
        <title>Henneguya salminicola genome and transcriptome.</title>
        <authorList>
            <person name="Yahalomi D."/>
            <person name="Atkinson S.D."/>
            <person name="Neuhof M."/>
            <person name="Chang E.S."/>
            <person name="Philippe H."/>
            <person name="Cartwright P."/>
            <person name="Bartholomew J.L."/>
            <person name="Huchon D."/>
        </authorList>
    </citation>
    <scope>NUCLEOTIDE SEQUENCE</scope>
    <source>
        <strain evidence="6">Hz1</strain>
        <tissue evidence="6">Whole</tissue>
    </source>
</reference>
<feature type="compositionally biased region" description="Low complexity" evidence="4">
    <location>
        <begin position="118"/>
        <end position="133"/>
    </location>
</feature>
<dbReference type="EMBL" id="GHBP01003598">
    <property type="protein sequence ID" value="NDJ93432.1"/>
    <property type="molecule type" value="Transcribed_RNA"/>
</dbReference>
<comment type="similarity">
    <text evidence="2">Belongs to the ESS2 family.</text>
</comment>
<dbReference type="AlphaFoldDB" id="A0A6G3MHB6"/>
<dbReference type="InterPro" id="IPR019148">
    <property type="entry name" value="Nuclear_protein_DGCR14_ESS-2"/>
</dbReference>
<sequence>MDLTPIKWLQHLPLLLVELIIHIKSGVGESPLMTWGEIGGTPLRMDTPGPSFKIPDTPIREELLFKLDADNINKRKQAMKSSTAFNRLKAGKTPLTPSQRLKYLSPAAQRLASRTGISTPSPLRSSLTPRMSPGVTPTPTNRNSGTPLTKSKHGSELTPKISSLTDNLLKF</sequence>
<feature type="region of interest" description="Disordered" evidence="4">
    <location>
        <begin position="110"/>
        <end position="159"/>
    </location>
</feature>
<organism evidence="6">
    <name type="scientific">Henneguya salminicola</name>
    <name type="common">Myxosporean</name>
    <dbReference type="NCBI Taxonomy" id="69463"/>
    <lineage>
        <taxon>Eukaryota</taxon>
        <taxon>Metazoa</taxon>
        <taxon>Cnidaria</taxon>
        <taxon>Myxozoa</taxon>
        <taxon>Myxosporea</taxon>
        <taxon>Bivalvulida</taxon>
        <taxon>Platysporina</taxon>
        <taxon>Myxobolidae</taxon>
        <taxon>Henneguya</taxon>
    </lineage>
</organism>
<evidence type="ECO:0000256" key="3">
    <source>
        <dbReference type="ARBA" id="ARBA00023242"/>
    </source>
</evidence>
<name>A0A6G3MHB6_HENSL</name>
<comment type="subcellular location">
    <subcellularLocation>
        <location evidence="1">Nucleus</location>
    </subcellularLocation>
</comment>
<evidence type="ECO:0000256" key="2">
    <source>
        <dbReference type="ARBA" id="ARBA00009072"/>
    </source>
</evidence>
<proteinExistence type="inferred from homology"/>
<evidence type="ECO:0000256" key="5">
    <source>
        <dbReference type="SAM" id="SignalP"/>
    </source>
</evidence>